<organism evidence="9 10">
    <name type="scientific">Roseomonas marmotae</name>
    <dbReference type="NCBI Taxonomy" id="2768161"/>
    <lineage>
        <taxon>Bacteria</taxon>
        <taxon>Pseudomonadati</taxon>
        <taxon>Pseudomonadota</taxon>
        <taxon>Alphaproteobacteria</taxon>
        <taxon>Acetobacterales</taxon>
        <taxon>Roseomonadaceae</taxon>
        <taxon>Roseomonas</taxon>
    </lineage>
</organism>
<dbReference type="InterPro" id="IPR050490">
    <property type="entry name" value="Bact_solute-bd_prot1"/>
</dbReference>
<feature type="chain" id="PRO_5047093690" evidence="8">
    <location>
        <begin position="34"/>
        <end position="436"/>
    </location>
</feature>
<keyword evidence="5" id="KW-0472">Membrane</keyword>
<dbReference type="Pfam" id="PF01547">
    <property type="entry name" value="SBP_bac_1"/>
    <property type="match status" value="1"/>
</dbReference>
<dbReference type="Gene3D" id="3.40.190.10">
    <property type="entry name" value="Periplasmic binding protein-like II"/>
    <property type="match status" value="1"/>
</dbReference>
<keyword evidence="7" id="KW-0449">Lipoprotein</keyword>
<evidence type="ECO:0000256" key="8">
    <source>
        <dbReference type="SAM" id="SignalP"/>
    </source>
</evidence>
<dbReference type="SUPFAM" id="SSF53850">
    <property type="entry name" value="Periplasmic binding protein-like II"/>
    <property type="match status" value="1"/>
</dbReference>
<evidence type="ECO:0000256" key="4">
    <source>
        <dbReference type="ARBA" id="ARBA00022729"/>
    </source>
</evidence>
<sequence>MAKVPSSRRGFATALAGLLLGTAAAWAPAPASAQELVFLSTQLRPIESAQKMRTQILAGAPVPTSFVTEQPPQLGVHVRAEAQGGKVVSSLIGGLHGELLPLAGTKNLAPLDDVLGSLTNRQINPSMLEAGKLGGGQQLYIPWMQATYIMVANKQALPFLPAGADINALTYDQLRQWAANVQEKTGRRMLGFPAGPTGLMPRFFEGYLYPSFTGGVVRSFRSPEAEQMWTQFRELWKFVNPNSTNYGFMQEPLLSGDVWIAFDHVARLMDALSRKPDDFVAFPAPAGPKGRGWMPVVAGLSIANGAPAAAEAAKLIEYLTRPAVQIETLKAVAFFPVVQVEMPADLDPGLRLAADAVAKMGAAPDSLVSALPVGLDQRGGEFDKLFMDTFQRVVLRGEPPRAVLDRQAGAMKRIIADTKASCWAPDARSDGPCPVE</sequence>
<dbReference type="InterPro" id="IPR006059">
    <property type="entry name" value="SBP"/>
</dbReference>
<evidence type="ECO:0000256" key="3">
    <source>
        <dbReference type="ARBA" id="ARBA00022475"/>
    </source>
</evidence>
<dbReference type="PROSITE" id="PS51318">
    <property type="entry name" value="TAT"/>
    <property type="match status" value="1"/>
</dbReference>
<evidence type="ECO:0000256" key="1">
    <source>
        <dbReference type="ARBA" id="ARBA00004418"/>
    </source>
</evidence>
<dbReference type="Proteomes" id="UP001518990">
    <property type="component" value="Unassembled WGS sequence"/>
</dbReference>
<dbReference type="PANTHER" id="PTHR43649:SF33">
    <property type="entry name" value="POLYGALACTURONAN_RHAMNOGALACTURONAN-BINDING PROTEIN YTCQ"/>
    <property type="match status" value="1"/>
</dbReference>
<evidence type="ECO:0000256" key="5">
    <source>
        <dbReference type="ARBA" id="ARBA00023136"/>
    </source>
</evidence>
<keyword evidence="3" id="KW-1003">Cell membrane</keyword>
<keyword evidence="4 8" id="KW-0732">Signal</keyword>
<dbReference type="RefSeq" id="WP_207447712.1">
    <property type="nucleotide sequence ID" value="NZ_CP061094.1"/>
</dbReference>
<comment type="subcellular location">
    <subcellularLocation>
        <location evidence="1">Periplasm</location>
    </subcellularLocation>
</comment>
<evidence type="ECO:0000313" key="9">
    <source>
        <dbReference type="EMBL" id="MBO1075463.1"/>
    </source>
</evidence>
<dbReference type="InterPro" id="IPR006311">
    <property type="entry name" value="TAT_signal"/>
</dbReference>
<evidence type="ECO:0000256" key="2">
    <source>
        <dbReference type="ARBA" id="ARBA00008520"/>
    </source>
</evidence>
<keyword evidence="6" id="KW-0564">Palmitate</keyword>
<accession>A0ABS3KDB3</accession>
<evidence type="ECO:0000256" key="6">
    <source>
        <dbReference type="ARBA" id="ARBA00023139"/>
    </source>
</evidence>
<evidence type="ECO:0000256" key="7">
    <source>
        <dbReference type="ARBA" id="ARBA00023288"/>
    </source>
</evidence>
<keyword evidence="10" id="KW-1185">Reference proteome</keyword>
<proteinExistence type="inferred from homology"/>
<comment type="similarity">
    <text evidence="2">Belongs to the bacterial solute-binding protein 1 family.</text>
</comment>
<dbReference type="EMBL" id="JACTNF010000012">
    <property type="protein sequence ID" value="MBO1075463.1"/>
    <property type="molecule type" value="Genomic_DNA"/>
</dbReference>
<reference evidence="9 10" key="1">
    <citation type="submission" date="2020-09" db="EMBL/GenBank/DDBJ databases">
        <title>Roseomonas.</title>
        <authorList>
            <person name="Zhu W."/>
        </authorList>
    </citation>
    <scope>NUCLEOTIDE SEQUENCE [LARGE SCALE GENOMIC DNA]</scope>
    <source>
        <strain evidence="9 10">1311</strain>
    </source>
</reference>
<comment type="caution">
    <text evidence="9">The sequence shown here is derived from an EMBL/GenBank/DDBJ whole genome shotgun (WGS) entry which is preliminary data.</text>
</comment>
<gene>
    <name evidence="9" type="ORF">IAI60_12690</name>
</gene>
<evidence type="ECO:0000313" key="10">
    <source>
        <dbReference type="Proteomes" id="UP001518990"/>
    </source>
</evidence>
<dbReference type="PANTHER" id="PTHR43649">
    <property type="entry name" value="ARABINOSE-BINDING PROTEIN-RELATED"/>
    <property type="match status" value="1"/>
</dbReference>
<protein>
    <submittedName>
        <fullName evidence="9">Carbohydrate ABC transporter substrate-binding protein</fullName>
    </submittedName>
</protein>
<name>A0ABS3KDB3_9PROT</name>
<feature type="signal peptide" evidence="8">
    <location>
        <begin position="1"/>
        <end position="33"/>
    </location>
</feature>